<feature type="chain" id="PRO_5043798433" evidence="1">
    <location>
        <begin position="19"/>
        <end position="84"/>
    </location>
</feature>
<organism evidence="2 3">
    <name type="scientific">Engystomops pustulosus</name>
    <name type="common">Tungara frog</name>
    <name type="synonym">Physalaemus pustulosus</name>
    <dbReference type="NCBI Taxonomy" id="76066"/>
    <lineage>
        <taxon>Eukaryota</taxon>
        <taxon>Metazoa</taxon>
        <taxon>Chordata</taxon>
        <taxon>Craniata</taxon>
        <taxon>Vertebrata</taxon>
        <taxon>Euteleostomi</taxon>
        <taxon>Amphibia</taxon>
        <taxon>Batrachia</taxon>
        <taxon>Anura</taxon>
        <taxon>Neobatrachia</taxon>
        <taxon>Hyloidea</taxon>
        <taxon>Leptodactylidae</taxon>
        <taxon>Leiuperinae</taxon>
        <taxon>Engystomops</taxon>
    </lineage>
</organism>
<comment type="caution">
    <text evidence="2">The sequence shown here is derived from an EMBL/GenBank/DDBJ whole genome shotgun (WGS) entry which is preliminary data.</text>
</comment>
<evidence type="ECO:0000313" key="2">
    <source>
        <dbReference type="EMBL" id="KAG8557013.1"/>
    </source>
</evidence>
<sequence length="84" mass="8925">MSLILLSLVFSIFQATSAAPTLNVPNNVTIPEDAPQSTLVARITATAAQFDSIVGAPFIVNSNPVIHPFTIIPKASNYWEVGNT</sequence>
<proteinExistence type="predicted"/>
<keyword evidence="1" id="KW-0732">Signal</keyword>
<dbReference type="AlphaFoldDB" id="A0AAV7AA59"/>
<accession>A0AAV7AA59</accession>
<evidence type="ECO:0000256" key="1">
    <source>
        <dbReference type="SAM" id="SignalP"/>
    </source>
</evidence>
<keyword evidence="3" id="KW-1185">Reference proteome</keyword>
<dbReference type="EMBL" id="WNYA01000009">
    <property type="protein sequence ID" value="KAG8557013.1"/>
    <property type="molecule type" value="Genomic_DNA"/>
</dbReference>
<reference evidence="2" key="1">
    <citation type="thesis" date="2020" institute="ProQuest LLC" country="789 East Eisenhower Parkway, Ann Arbor, MI, USA">
        <title>Comparative Genomics and Chromosome Evolution.</title>
        <authorList>
            <person name="Mudd A.B."/>
        </authorList>
    </citation>
    <scope>NUCLEOTIDE SEQUENCE</scope>
    <source>
        <strain evidence="2">237g6f4</strain>
        <tissue evidence="2">Blood</tissue>
    </source>
</reference>
<gene>
    <name evidence="2" type="ORF">GDO81_018290</name>
</gene>
<name>A0AAV7AA59_ENGPU</name>
<protein>
    <submittedName>
        <fullName evidence="2">Uncharacterized protein</fullName>
    </submittedName>
</protein>
<feature type="signal peptide" evidence="1">
    <location>
        <begin position="1"/>
        <end position="18"/>
    </location>
</feature>
<evidence type="ECO:0000313" key="3">
    <source>
        <dbReference type="Proteomes" id="UP000824782"/>
    </source>
</evidence>
<dbReference type="Proteomes" id="UP000824782">
    <property type="component" value="Unassembled WGS sequence"/>
</dbReference>